<organism evidence="1">
    <name type="scientific">Streptomyces sp. NBC_01393</name>
    <dbReference type="NCBI Taxonomy" id="2903851"/>
    <lineage>
        <taxon>Bacteria</taxon>
        <taxon>Bacillati</taxon>
        <taxon>Actinomycetota</taxon>
        <taxon>Actinomycetes</taxon>
        <taxon>Kitasatosporales</taxon>
        <taxon>Streptomycetaceae</taxon>
        <taxon>Streptomyces</taxon>
    </lineage>
</organism>
<name>A0AAU3I5M3_9ACTN</name>
<proteinExistence type="predicted"/>
<dbReference type="AlphaFoldDB" id="A0AAU3I5M3"/>
<reference evidence="1" key="1">
    <citation type="submission" date="2022-10" db="EMBL/GenBank/DDBJ databases">
        <title>The complete genomes of actinobacterial strains from the NBC collection.</title>
        <authorList>
            <person name="Joergensen T.S."/>
            <person name="Alvarez Arevalo M."/>
            <person name="Sterndorff E.B."/>
            <person name="Faurdal D."/>
            <person name="Vuksanovic O."/>
            <person name="Mourched A.-S."/>
            <person name="Charusanti P."/>
            <person name="Shaw S."/>
            <person name="Blin K."/>
            <person name="Weber T."/>
        </authorList>
    </citation>
    <scope>NUCLEOTIDE SEQUENCE</scope>
    <source>
        <strain evidence="1">NBC_01393</strain>
    </source>
</reference>
<dbReference type="EMBL" id="CP109546">
    <property type="protein sequence ID" value="WTZ11743.1"/>
    <property type="molecule type" value="Genomic_DNA"/>
</dbReference>
<gene>
    <name evidence="1" type="ORF">OG699_29465</name>
</gene>
<sequence>MDHPSGTAPARVNSSLKRQLDSYEGHGGKLQELDVTNGFNESEYVSTFKDTEHWLANDIDISIPTLQEIAGQFQTLLLPKRHLDAFNVFASERIPLF</sequence>
<accession>A0AAU3I5M3</accession>
<protein>
    <submittedName>
        <fullName evidence="1">Uncharacterized protein</fullName>
    </submittedName>
</protein>
<evidence type="ECO:0000313" key="1">
    <source>
        <dbReference type="EMBL" id="WTZ11743.1"/>
    </source>
</evidence>